<reference evidence="1" key="2">
    <citation type="submission" date="2025-08" db="UniProtKB">
        <authorList>
            <consortium name="Ensembl"/>
        </authorList>
    </citation>
    <scope>IDENTIFICATION</scope>
</reference>
<evidence type="ECO:0000313" key="1">
    <source>
        <dbReference type="Ensembl" id="ENSEASP00005061779.1"/>
    </source>
</evidence>
<proteinExistence type="predicted"/>
<dbReference type="Proteomes" id="UP000694387">
    <property type="component" value="Chromosome 21"/>
</dbReference>
<evidence type="ECO:0000313" key="2">
    <source>
        <dbReference type="Proteomes" id="UP000694387"/>
    </source>
</evidence>
<accession>A0A9L0K8V3</accession>
<dbReference type="GeneTree" id="ENSGT00990000210340"/>
<reference evidence="1" key="3">
    <citation type="submission" date="2025-09" db="UniProtKB">
        <authorList>
            <consortium name="Ensembl"/>
        </authorList>
    </citation>
    <scope>IDENTIFICATION</scope>
</reference>
<name>A0A9L0K8V3_EQUAS</name>
<organism evidence="1 2">
    <name type="scientific">Equus asinus</name>
    <name type="common">Donkey</name>
    <name type="synonym">Equus africanus asinus</name>
    <dbReference type="NCBI Taxonomy" id="9793"/>
    <lineage>
        <taxon>Eukaryota</taxon>
        <taxon>Metazoa</taxon>
        <taxon>Chordata</taxon>
        <taxon>Craniata</taxon>
        <taxon>Vertebrata</taxon>
        <taxon>Euteleostomi</taxon>
        <taxon>Mammalia</taxon>
        <taxon>Eutheria</taxon>
        <taxon>Laurasiatheria</taxon>
        <taxon>Perissodactyla</taxon>
        <taxon>Equidae</taxon>
        <taxon>Equus</taxon>
    </lineage>
</organism>
<dbReference type="AlphaFoldDB" id="A0A9L0K8V3"/>
<protein>
    <submittedName>
        <fullName evidence="1">Uncharacterized protein</fullName>
    </submittedName>
</protein>
<keyword evidence="2" id="KW-1185">Reference proteome</keyword>
<reference evidence="1 2" key="1">
    <citation type="journal article" date="2020" name="Nat. Commun.">
        <title>Donkey genomes provide new insights into domestication and selection for coat color.</title>
        <authorList>
            <person name="Wang"/>
            <person name="C."/>
            <person name="Li"/>
            <person name="H."/>
            <person name="Guo"/>
            <person name="Y."/>
            <person name="Huang"/>
            <person name="J."/>
            <person name="Sun"/>
            <person name="Y."/>
            <person name="Min"/>
            <person name="J."/>
            <person name="Wang"/>
            <person name="J."/>
            <person name="Fang"/>
            <person name="X."/>
            <person name="Zhao"/>
            <person name="Z."/>
            <person name="Wang"/>
            <person name="S."/>
            <person name="Zhang"/>
            <person name="Y."/>
            <person name="Liu"/>
            <person name="Q."/>
            <person name="Jiang"/>
            <person name="Q."/>
            <person name="Wang"/>
            <person name="X."/>
            <person name="Guo"/>
            <person name="Y."/>
            <person name="Yang"/>
            <person name="C."/>
            <person name="Wang"/>
            <person name="Y."/>
            <person name="Tian"/>
            <person name="F."/>
            <person name="Zhuang"/>
            <person name="G."/>
            <person name="Fan"/>
            <person name="Y."/>
            <person name="Gao"/>
            <person name="Q."/>
            <person name="Li"/>
            <person name="Y."/>
            <person name="Ju"/>
            <person name="Z."/>
            <person name="Li"/>
            <person name="J."/>
            <person name="Li"/>
            <person name="R."/>
            <person name="Hou"/>
            <person name="M."/>
            <person name="Yang"/>
            <person name="G."/>
            <person name="Liu"/>
            <person name="G."/>
            <person name="Liu"/>
            <person name="W."/>
            <person name="Guo"/>
            <person name="J."/>
            <person name="Pan"/>
            <person name="S."/>
            <person name="Fan"/>
            <person name="G."/>
            <person name="Zhang"/>
            <person name="W."/>
            <person name="Zhang"/>
            <person name="R."/>
            <person name="Yu"/>
            <person name="J."/>
            <person name="Zhang"/>
            <person name="X."/>
            <person name="Yin"/>
            <person name="Q."/>
            <person name="Ji"/>
            <person name="C."/>
            <person name="Jin"/>
            <person name="Y."/>
            <person name="Yue"/>
            <person name="G."/>
            <person name="Liu"/>
            <person name="M."/>
            <person name="Xu"/>
            <person name="J."/>
            <person name="Liu"/>
            <person name="S."/>
            <person name="Jordana"/>
            <person name="J."/>
            <person name="Noce"/>
            <person name="A."/>
            <person name="Amills"/>
            <person name="M."/>
            <person name="Wu"/>
            <person name="D.D."/>
            <person name="Li"/>
            <person name="S."/>
            <person name="Zhou"/>
            <person name="X. and Zhong"/>
            <person name="J."/>
        </authorList>
    </citation>
    <scope>NUCLEOTIDE SEQUENCE [LARGE SCALE GENOMIC DNA]</scope>
</reference>
<dbReference type="Ensembl" id="ENSEAST00005054946.1">
    <property type="protein sequence ID" value="ENSEASP00005061779.1"/>
    <property type="gene ID" value="ENSEASG00005027952.1"/>
</dbReference>
<sequence>MVNMETQLQSIFEEVVVSGRFFSMFMDTSEDEKTKLISCLGAFRQFWGGLSQVSTVFSIHSADDF</sequence>